<feature type="transmembrane region" description="Helical" evidence="1">
    <location>
        <begin position="12"/>
        <end position="31"/>
    </location>
</feature>
<proteinExistence type="predicted"/>
<feature type="transmembrane region" description="Helical" evidence="1">
    <location>
        <begin position="43"/>
        <end position="63"/>
    </location>
</feature>
<keyword evidence="1" id="KW-0472">Membrane</keyword>
<dbReference type="Proteomes" id="UP000226179">
    <property type="component" value="Unassembled WGS sequence"/>
</dbReference>
<keyword evidence="1" id="KW-1133">Transmembrane helix</keyword>
<dbReference type="AlphaFoldDB" id="A0A2B7YWS3"/>
<dbReference type="Proteomes" id="UP000230719">
    <property type="component" value="Unassembled WGS sequence"/>
</dbReference>
<dbReference type="RefSeq" id="WP_158412329.1">
    <property type="nucleotide sequence ID" value="NZ_CP056024.1"/>
</dbReference>
<dbReference type="EMBL" id="NJGJ01000001">
    <property type="protein sequence ID" value="PGH25775.1"/>
    <property type="molecule type" value="Genomic_DNA"/>
</dbReference>
<evidence type="ECO:0000313" key="5">
    <source>
        <dbReference type="Proteomes" id="UP000230719"/>
    </source>
</evidence>
<comment type="caution">
    <text evidence="2">The sequence shown here is derived from an EMBL/GenBank/DDBJ whole genome shotgun (WGS) entry which is preliminary data.</text>
</comment>
<gene>
    <name evidence="3" type="ORF">CI114_10935</name>
    <name evidence="2" type="ORF">RN90_10660</name>
</gene>
<name>A0A2B7YWS3_9FUSO</name>
<keyword evidence="1" id="KW-0812">Transmembrane</keyword>
<protein>
    <submittedName>
        <fullName evidence="2">Uncharacterized protein</fullName>
    </submittedName>
</protein>
<reference evidence="3 5" key="2">
    <citation type="submission" date="2017-08" db="EMBL/GenBank/DDBJ databases">
        <title>Analysis of Fusobacterium persistence and antibiotic response in human colorectal.</title>
        <authorList>
            <person name="Bullman S."/>
        </authorList>
    </citation>
    <scope>NUCLEOTIDE SEQUENCE [LARGE SCALE GENOMIC DNA]</scope>
    <source>
        <strain evidence="3 5">P2_CP</strain>
    </source>
</reference>
<evidence type="ECO:0000313" key="3">
    <source>
        <dbReference type="EMBL" id="PIM88213.1"/>
    </source>
</evidence>
<sequence length="154" mass="19074">MDIKKFKKIFKRLIFFNIIISIFFLLGYNVIELEKIDILPDITYILFHFFIILLSIYSNIFMYNALLKDNHKKLFFWYFIFSLILIFCCYLVYNLNMGINISYIIRKIEDLSVFESIKIILKDFLNIWKYHIIFFLEFFIPIKYFYLIRKEKKD</sequence>
<evidence type="ECO:0000313" key="4">
    <source>
        <dbReference type="Proteomes" id="UP000226179"/>
    </source>
</evidence>
<feature type="transmembrane region" description="Helical" evidence="1">
    <location>
        <begin position="75"/>
        <end position="93"/>
    </location>
</feature>
<evidence type="ECO:0000313" key="2">
    <source>
        <dbReference type="EMBL" id="PGH25775.1"/>
    </source>
</evidence>
<feature type="transmembrane region" description="Helical" evidence="1">
    <location>
        <begin position="130"/>
        <end position="148"/>
    </location>
</feature>
<accession>A0A2B7YWS3</accession>
<reference evidence="2 4" key="1">
    <citation type="submission" date="2017-06" db="EMBL/GenBank/DDBJ databases">
        <title>Draft genome sequence of Fusobacterium nucleatum subsp. animalis KCOM 1280 (=ChDC F318).</title>
        <authorList>
            <person name="Kook J.-K."/>
            <person name="Park S.-N."/>
            <person name="Lim Y.K."/>
            <person name="Roh H."/>
        </authorList>
    </citation>
    <scope>NUCLEOTIDE SEQUENCE [LARGE SCALE GENOMIC DNA]</scope>
    <source>
        <strain evidence="2">KCOM 1280</strain>
        <strain evidence="4">KCOM 1280 ( ChDC F318)</strain>
    </source>
</reference>
<evidence type="ECO:0000256" key="1">
    <source>
        <dbReference type="SAM" id="Phobius"/>
    </source>
</evidence>
<organism evidence="2 4">
    <name type="scientific">Fusobacterium animalis</name>
    <dbReference type="NCBI Taxonomy" id="76859"/>
    <lineage>
        <taxon>Bacteria</taxon>
        <taxon>Fusobacteriati</taxon>
        <taxon>Fusobacteriota</taxon>
        <taxon>Fusobacteriia</taxon>
        <taxon>Fusobacteriales</taxon>
        <taxon>Fusobacteriaceae</taxon>
        <taxon>Fusobacterium</taxon>
    </lineage>
</organism>
<dbReference type="EMBL" id="NPND01000053">
    <property type="protein sequence ID" value="PIM88213.1"/>
    <property type="molecule type" value="Genomic_DNA"/>
</dbReference>